<sequence length="1121" mass="130778">MYKIFNCVLNYIFHIQITESVQNNFSLLHDGSKTGKSTFLISIFYTYLFHRDLTATPILVNNVTGSISQKLYYQQNLCLQNDIQQLNNNFYSVFESTNDSDPEYLLALLINANLKDFKNYPNIVNRLAQSIHNHICTITTLKTIIKARYDNEIASTLNYLKQNTDGANLKQQINILNKENSIWQMYQNTTLINLVNFIQYFQFDISAKQNTIQQSQINDIQNLNYSEIEKFFENISKSVSDLNEKPTSGIILIDEISNFSKIIPKYRFELLKLAKYVMINFKSDQFQIKIKKNLQNLLAEDQLKIYQIIFCEIQDLSSEHFLRMLFLAFPMSLFLRDNIIDTMMNPCNDFKMICENQDWDTLTGSIKAKNVFKELFILANIGGFESLAFRDMQNAIYQIQQKYQDKQKEKEVNEKNKCISEESINKQLFIVFNNKQTEKVFKQNLTLFNIESSQLQAQYVFNIICAGTNISLHDIMRYSANLLQTGGSRVIAQRTLYLHFVSLTVPQVHPSLLGGQYYLYGIKSISYNRLIYQQEYEIFNLITDIFQVLQSESSSFIQTICRAVSPQLVITNSDQSLIHPSSLSTFIHLGNQEYILNIINVDQMNDQIAICKQTKEIYNYITYQKQEQNQDIIKIFKSSQFSEVAKFPANQITKCIQLQALSTNNQPVLANAVNHLIISYLNQLKCQSNKVYQDIANIILKNVSLIVSQSQISESMCLLHYLSILYGDYRITYKQEQIMEILKTQFLSNEYYQQLQIINKKTISGYLTMIQTINTFPLLNFYYNDQSQVTQINHLLTYQKELISFIDILNICNDYHNNTGLQMAGKNATISLITSLIKTIHLQNDNFAYICILQQLIKSLSIVKQIIYDSEIYEYHLKLINYDLVEYLNKLKMSLSKISIQTPTIELSSIVTACINESKLIKDLITQINQYVENPLVQNSQSILLEQQGQIVKIVYLYIYNKQQYKEYVQVNTPPFVCQITEITDQITETQINMLKSQYEQVYNEFIQSEPQNIKPTAINFINSQYFNSKVFITVLQAEQLKHTQNGQNNQKQEIYNIYDEYIRQQLDIMVITAQYQITQEYETIIMATSIDHAQFQQNDTQKSCKLNLRSIFSNWNYVQQ</sequence>
<evidence type="ECO:0000313" key="3">
    <source>
        <dbReference type="Proteomes" id="UP001642409"/>
    </source>
</evidence>
<evidence type="ECO:0000313" key="2">
    <source>
        <dbReference type="EMBL" id="CAL6098794.1"/>
    </source>
</evidence>
<gene>
    <name evidence="1" type="ORF">HINF_LOCUS58265</name>
    <name evidence="2" type="ORF">HINF_LOCUS69775</name>
</gene>
<name>A0AA86R4X2_9EUKA</name>
<protein>
    <submittedName>
        <fullName evidence="1">Uncharacterized protein</fullName>
    </submittedName>
</protein>
<organism evidence="1">
    <name type="scientific">Hexamita inflata</name>
    <dbReference type="NCBI Taxonomy" id="28002"/>
    <lineage>
        <taxon>Eukaryota</taxon>
        <taxon>Metamonada</taxon>
        <taxon>Diplomonadida</taxon>
        <taxon>Hexamitidae</taxon>
        <taxon>Hexamitinae</taxon>
        <taxon>Hexamita</taxon>
    </lineage>
</organism>
<dbReference type="AlphaFoldDB" id="A0AA86R4X2"/>
<proteinExistence type="predicted"/>
<accession>A0AA86R4X2</accession>
<dbReference type="EMBL" id="CAXDID020000513">
    <property type="protein sequence ID" value="CAL6098794.1"/>
    <property type="molecule type" value="Genomic_DNA"/>
</dbReference>
<reference evidence="1" key="1">
    <citation type="submission" date="2023-06" db="EMBL/GenBank/DDBJ databases">
        <authorList>
            <person name="Kurt Z."/>
        </authorList>
    </citation>
    <scope>NUCLEOTIDE SEQUENCE</scope>
</reference>
<evidence type="ECO:0000313" key="1">
    <source>
        <dbReference type="EMBL" id="CAI9970620.1"/>
    </source>
</evidence>
<comment type="caution">
    <text evidence="1">The sequence shown here is derived from an EMBL/GenBank/DDBJ whole genome shotgun (WGS) entry which is preliminary data.</text>
</comment>
<reference evidence="2 3" key="2">
    <citation type="submission" date="2024-07" db="EMBL/GenBank/DDBJ databases">
        <authorList>
            <person name="Akdeniz Z."/>
        </authorList>
    </citation>
    <scope>NUCLEOTIDE SEQUENCE [LARGE SCALE GENOMIC DNA]</scope>
</reference>
<dbReference type="EMBL" id="CATOUU010001077">
    <property type="protein sequence ID" value="CAI9970620.1"/>
    <property type="molecule type" value="Genomic_DNA"/>
</dbReference>
<dbReference type="Proteomes" id="UP001642409">
    <property type="component" value="Unassembled WGS sequence"/>
</dbReference>
<keyword evidence="3" id="KW-1185">Reference proteome</keyword>